<keyword evidence="5" id="KW-0539">Nucleus</keyword>
<feature type="region of interest" description="Disordered" evidence="6">
    <location>
        <begin position="210"/>
        <end position="230"/>
    </location>
</feature>
<dbReference type="Gene3D" id="3.30.1740.10">
    <property type="entry name" value="Zinc finger, PARP-type"/>
    <property type="match status" value="1"/>
</dbReference>
<dbReference type="EMBL" id="CAUYUJ010022548">
    <property type="protein sequence ID" value="CAK0911273.1"/>
    <property type="molecule type" value="Genomic_DNA"/>
</dbReference>
<keyword evidence="3" id="KW-0863">Zinc-finger</keyword>
<evidence type="ECO:0000256" key="2">
    <source>
        <dbReference type="ARBA" id="ARBA00022723"/>
    </source>
</evidence>
<dbReference type="InterPro" id="IPR036957">
    <property type="entry name" value="Znf_PARP_sf"/>
</dbReference>
<evidence type="ECO:0000256" key="1">
    <source>
        <dbReference type="ARBA" id="ARBA00004123"/>
    </source>
</evidence>
<evidence type="ECO:0000313" key="8">
    <source>
        <dbReference type="EMBL" id="CAK0911273.1"/>
    </source>
</evidence>
<dbReference type="SMART" id="SM01336">
    <property type="entry name" value="zf-PARP"/>
    <property type="match status" value="1"/>
</dbReference>
<accession>A0ABN9YEL6</accession>
<comment type="caution">
    <text evidence="8">The sequence shown here is derived from an EMBL/GenBank/DDBJ whole genome shotgun (WGS) entry which is preliminary data.</text>
</comment>
<gene>
    <name evidence="8" type="ORF">PCOR1329_LOCUS85198</name>
</gene>
<evidence type="ECO:0000256" key="3">
    <source>
        <dbReference type="ARBA" id="ARBA00022771"/>
    </source>
</evidence>
<feature type="compositionally biased region" description="Basic and acidic residues" evidence="6">
    <location>
        <begin position="491"/>
        <end position="503"/>
    </location>
</feature>
<feature type="non-terminal residue" evidence="8">
    <location>
        <position position="833"/>
    </location>
</feature>
<reference evidence="8" key="1">
    <citation type="submission" date="2023-10" db="EMBL/GenBank/DDBJ databases">
        <authorList>
            <person name="Chen Y."/>
            <person name="Shah S."/>
            <person name="Dougan E. K."/>
            <person name="Thang M."/>
            <person name="Chan C."/>
        </authorList>
    </citation>
    <scope>NUCLEOTIDE SEQUENCE [LARGE SCALE GENOMIC DNA]</scope>
</reference>
<dbReference type="Proteomes" id="UP001189429">
    <property type="component" value="Unassembled WGS sequence"/>
</dbReference>
<evidence type="ECO:0000256" key="5">
    <source>
        <dbReference type="ARBA" id="ARBA00023242"/>
    </source>
</evidence>
<proteinExistence type="predicted"/>
<evidence type="ECO:0000256" key="4">
    <source>
        <dbReference type="ARBA" id="ARBA00022833"/>
    </source>
</evidence>
<feature type="compositionally biased region" description="Pro residues" evidence="6">
    <location>
        <begin position="613"/>
        <end position="625"/>
    </location>
</feature>
<keyword evidence="2" id="KW-0479">Metal-binding</keyword>
<keyword evidence="4" id="KW-0862">Zinc</keyword>
<feature type="region of interest" description="Disordered" evidence="6">
    <location>
        <begin position="482"/>
        <end position="505"/>
    </location>
</feature>
<sequence>MSIAGGNGRADMISTTGAQMGFCLAPRDFNDCYNPVIAAWLAEDPNDANRLLKALCPVTKRYSNLSICTFMDDVTKLSMWEGGVTSYGIAAELNLMTKRCLAQGKCSWQEQDGNVRQLRKEEVFRKWKINRASDELRIRRLKWYQKWAAFPEAHSQVTAAVFGSTPLDLRHGTPRLEEGRISTYSTPWAYQYLQDLQYLRAQAGGAALGKGGKIHPPAPKYQRLGGGKRGGGSDEVDLVDAMVSLQKMGLRQDQRAREHEHMLSLFYMMTKKSKICQMGLEAGLDYYAAVAKRGKGHGLGAPYLHVAAGAFDGLVEDAQEGQHKAVLQAYQRLFHTEKGMKFVKEVFGSFRVKEAHNEEGTAEKDVKVKASFNLNPLADVAMLIECLKVKTEGDVPSLGILRRAMMLALEEAGGVQSDGPAPKDELTRVVERQMQGLQRMRGPEEAGGFFSGSDCDELEVDLEAELAGLLPDGLEQERAGLEADVGQGRPEAPREAQEERGLPEVDLEAELGDLLPDGLEEEPVASGGTELDGLFSEAEEANNQPEGREEPRPAPDPGSADLDGLFSDAEEPAPPAAAAPRQQEIAAAAPDADALPAEPGAAAEAGDQTSGPVTPPPPPPPPPEVPAGFATAQDRAAADVDFADESRYMEGPDGEKLLKWKVDYANRGGSGRAMCRDLDCLERHDQAGVRTIEKGALRIGRRVLMEKDSGTPQINIFWHHARCMFNTFLRSRKQTRVIQSEGDIEGFEALMPEDQDLLRRYISGNERGAGRAFDDGPAAKRQRPLLEVKGRVGDRVWTFCRVRPPAPPGGAPPALGGGPVKSAKAELGIVVAE</sequence>
<feature type="domain" description="PARP-type" evidence="7">
    <location>
        <begin position="690"/>
        <end position="766"/>
    </location>
</feature>
<evidence type="ECO:0000313" key="9">
    <source>
        <dbReference type="Proteomes" id="UP001189429"/>
    </source>
</evidence>
<comment type="subcellular location">
    <subcellularLocation>
        <location evidence="1">Nucleus</location>
    </subcellularLocation>
</comment>
<dbReference type="PROSITE" id="PS50064">
    <property type="entry name" value="ZF_PARP_2"/>
    <property type="match status" value="1"/>
</dbReference>
<dbReference type="InterPro" id="IPR001510">
    <property type="entry name" value="Znf_PARP"/>
</dbReference>
<feature type="region of interest" description="Disordered" evidence="6">
    <location>
        <begin position="538"/>
        <end position="628"/>
    </location>
</feature>
<organism evidence="8 9">
    <name type="scientific">Prorocentrum cordatum</name>
    <dbReference type="NCBI Taxonomy" id="2364126"/>
    <lineage>
        <taxon>Eukaryota</taxon>
        <taxon>Sar</taxon>
        <taxon>Alveolata</taxon>
        <taxon>Dinophyceae</taxon>
        <taxon>Prorocentrales</taxon>
        <taxon>Prorocentraceae</taxon>
        <taxon>Prorocentrum</taxon>
    </lineage>
</organism>
<feature type="compositionally biased region" description="Low complexity" evidence="6">
    <location>
        <begin position="578"/>
        <end position="607"/>
    </location>
</feature>
<protein>
    <recommendedName>
        <fullName evidence="7">PARP-type domain-containing protein</fullName>
    </recommendedName>
</protein>
<evidence type="ECO:0000259" key="7">
    <source>
        <dbReference type="PROSITE" id="PS50064"/>
    </source>
</evidence>
<dbReference type="Pfam" id="PF00645">
    <property type="entry name" value="zf-PARP"/>
    <property type="match status" value="1"/>
</dbReference>
<keyword evidence="9" id="KW-1185">Reference proteome</keyword>
<dbReference type="SUPFAM" id="SSF57716">
    <property type="entry name" value="Glucocorticoid receptor-like (DNA-binding domain)"/>
    <property type="match status" value="1"/>
</dbReference>
<name>A0ABN9YEL6_9DINO</name>
<evidence type="ECO:0000256" key="6">
    <source>
        <dbReference type="SAM" id="MobiDB-lite"/>
    </source>
</evidence>